<dbReference type="SUPFAM" id="SSF55729">
    <property type="entry name" value="Acyl-CoA N-acyltransferases (Nat)"/>
    <property type="match status" value="1"/>
</dbReference>
<keyword evidence="4" id="KW-0012">Acyltransferase</keyword>
<dbReference type="InterPro" id="IPR016181">
    <property type="entry name" value="Acyl_CoA_acyltransferase"/>
</dbReference>
<keyword evidence="9" id="KW-1185">Reference proteome</keyword>
<evidence type="ECO:0000256" key="1">
    <source>
        <dbReference type="ARBA" id="ARBA00010543"/>
    </source>
</evidence>
<feature type="domain" description="Histone acetyl transferase HAT1 N-terminal" evidence="7">
    <location>
        <begin position="73"/>
        <end position="244"/>
    </location>
</feature>
<gene>
    <name evidence="8" type="ORF">AQUCO_02000351v1</name>
</gene>
<dbReference type="InterPro" id="IPR000182">
    <property type="entry name" value="GNAT_dom"/>
</dbReference>
<evidence type="ECO:0000256" key="2">
    <source>
        <dbReference type="ARBA" id="ARBA00013184"/>
    </source>
</evidence>
<dbReference type="FunFam" id="3.40.630.30:FF:000077">
    <property type="entry name" value="Histone acetyltransferase type B catalytic subunit"/>
    <property type="match status" value="1"/>
</dbReference>
<dbReference type="Pfam" id="PF00583">
    <property type="entry name" value="Acetyltransf_1"/>
    <property type="match status" value="1"/>
</dbReference>
<dbReference type="InterPro" id="IPR017380">
    <property type="entry name" value="Hist_AcTrfase_B-typ_cat-su"/>
</dbReference>
<dbReference type="GO" id="GO:0000781">
    <property type="term" value="C:chromosome, telomeric region"/>
    <property type="evidence" value="ECO:0007669"/>
    <property type="project" value="GOC"/>
</dbReference>
<protein>
    <recommendedName>
        <fullName evidence="2">histone acetyltransferase</fullName>
        <ecNumber evidence="2">2.3.1.48</ecNumber>
    </recommendedName>
</protein>
<dbReference type="FunCoup" id="A0A2G5DH58">
    <property type="interactions" value="3447"/>
</dbReference>
<dbReference type="EC" id="2.3.1.48" evidence="2"/>
<proteinExistence type="inferred from homology"/>
<dbReference type="PANTHER" id="PTHR12046">
    <property type="entry name" value="HISTONE ACETYLTRANSFERASE TYPE B CATALYTIC SUBUNIT"/>
    <property type="match status" value="1"/>
</dbReference>
<dbReference type="InterPro" id="IPR037113">
    <property type="entry name" value="Hat1_N_sf"/>
</dbReference>
<comment type="similarity">
    <text evidence="1">Belongs to the HAT1 family.</text>
</comment>
<evidence type="ECO:0000313" key="9">
    <source>
        <dbReference type="Proteomes" id="UP000230069"/>
    </source>
</evidence>
<dbReference type="InterPro" id="IPR019467">
    <property type="entry name" value="Hat1_N"/>
</dbReference>
<evidence type="ECO:0000313" key="8">
    <source>
        <dbReference type="EMBL" id="PIA42840.1"/>
    </source>
</evidence>
<dbReference type="OrthoDB" id="10253098at2759"/>
<dbReference type="EMBL" id="KZ305037">
    <property type="protein sequence ID" value="PIA42840.1"/>
    <property type="molecule type" value="Genomic_DNA"/>
</dbReference>
<dbReference type="Pfam" id="PF10394">
    <property type="entry name" value="Hat1_N"/>
    <property type="match status" value="1"/>
</dbReference>
<reference evidence="8 9" key="1">
    <citation type="submission" date="2017-09" db="EMBL/GenBank/DDBJ databases">
        <title>WGS assembly of Aquilegia coerulea Goldsmith.</title>
        <authorList>
            <person name="Hodges S."/>
            <person name="Kramer E."/>
            <person name="Nordborg M."/>
            <person name="Tomkins J."/>
            <person name="Borevitz J."/>
            <person name="Derieg N."/>
            <person name="Yan J."/>
            <person name="Mihaltcheva S."/>
            <person name="Hayes R.D."/>
            <person name="Rokhsar D."/>
        </authorList>
    </citation>
    <scope>NUCLEOTIDE SEQUENCE [LARGE SCALE GENOMIC DNA]</scope>
    <source>
        <strain evidence="9">cv. Goldsmith</strain>
    </source>
</reference>
<keyword evidence="3" id="KW-0808">Transferase</keyword>
<dbReference type="GO" id="GO:0005634">
    <property type="term" value="C:nucleus"/>
    <property type="evidence" value="ECO:0007669"/>
    <property type="project" value="InterPro"/>
</dbReference>
<dbReference type="Proteomes" id="UP000230069">
    <property type="component" value="Unassembled WGS sequence"/>
</dbReference>
<evidence type="ECO:0000256" key="4">
    <source>
        <dbReference type="ARBA" id="ARBA00023315"/>
    </source>
</evidence>
<accession>A0A2G5DH58</accession>
<evidence type="ECO:0000256" key="3">
    <source>
        <dbReference type="ARBA" id="ARBA00022679"/>
    </source>
</evidence>
<dbReference type="Gene3D" id="3.90.360.10">
    <property type="entry name" value="Histone acetyl transferase 1 (HAT1), N-terminal domain"/>
    <property type="match status" value="1"/>
</dbReference>
<dbReference type="CDD" id="cd04301">
    <property type="entry name" value="NAT_SF"/>
    <property type="match status" value="1"/>
</dbReference>
<evidence type="ECO:0000259" key="7">
    <source>
        <dbReference type="Pfam" id="PF10394"/>
    </source>
</evidence>
<dbReference type="GO" id="GO:0004402">
    <property type="term" value="F:histone acetyltransferase activity"/>
    <property type="evidence" value="ECO:0007669"/>
    <property type="project" value="InterPro"/>
</dbReference>
<sequence length="514" mass="58012">MPGETLLPFLSVSLSTLNSLISIFPPLSFSFPSFSRSKNPKSPEMGLKQALTDPNMDPKKRRRVAFPSIDVGVEANECIKIFLVSCKEEVGVEGSFQIDPVDLNQFFDEDGKIFGYKNLKINIFLSTISFHAYADVTFESSSDGGKGITDLKPALQKILGESLVVEKEEFLQTFSSGVDYIRNVISNGEVLRREAAKGDNNKSNNQLEPESFTVEHQVIRMAVNSMSVGELYCRLVPLVLLLVDGSSPIDVTDPRWEIYLAVESKSNDQGVVGIKLLGFAAVYRFYYYPDSSRLRISQVLVLPPYQGQGHGRLLLEVLNSVALSENVYDVTVEEPSDHLQHVRTIVDMHRLLDFEPIKQAIISVALHLKQGNLPKKPSKLQSDPPATAVEDVRRSLKINKKQFLQCWEILIYLELDHSDSNCMENYRTLITDRTRNDILGKDTGVAEKQLIEVPNDYDHEMTFVMFCPSDNVKMDKINAEVEGNQVTREEQLKQLVDERMKEIMEIAQKISLNR</sequence>
<comment type="catalytic activity">
    <reaction evidence="5">
        <text>L-lysyl-[protein] + acetyl-CoA = N(6)-acetyl-L-lysyl-[protein] + CoA + H(+)</text>
        <dbReference type="Rhea" id="RHEA:45948"/>
        <dbReference type="Rhea" id="RHEA-COMP:9752"/>
        <dbReference type="Rhea" id="RHEA-COMP:10731"/>
        <dbReference type="ChEBI" id="CHEBI:15378"/>
        <dbReference type="ChEBI" id="CHEBI:29969"/>
        <dbReference type="ChEBI" id="CHEBI:57287"/>
        <dbReference type="ChEBI" id="CHEBI:57288"/>
        <dbReference type="ChEBI" id="CHEBI:61930"/>
        <dbReference type="EC" id="2.3.1.48"/>
    </reaction>
</comment>
<dbReference type="Gene3D" id="3.40.630.30">
    <property type="match status" value="1"/>
</dbReference>
<organism evidence="8 9">
    <name type="scientific">Aquilegia coerulea</name>
    <name type="common">Rocky mountain columbine</name>
    <dbReference type="NCBI Taxonomy" id="218851"/>
    <lineage>
        <taxon>Eukaryota</taxon>
        <taxon>Viridiplantae</taxon>
        <taxon>Streptophyta</taxon>
        <taxon>Embryophyta</taxon>
        <taxon>Tracheophyta</taxon>
        <taxon>Spermatophyta</taxon>
        <taxon>Magnoliopsida</taxon>
        <taxon>Ranunculales</taxon>
        <taxon>Ranunculaceae</taxon>
        <taxon>Thalictroideae</taxon>
        <taxon>Aquilegia</taxon>
    </lineage>
</organism>
<feature type="domain" description="N-acetyltransferase" evidence="6">
    <location>
        <begin position="275"/>
        <end position="333"/>
    </location>
</feature>
<dbReference type="InParanoid" id="A0A2G5DH58"/>
<dbReference type="STRING" id="218851.A0A2G5DH58"/>
<evidence type="ECO:0000259" key="6">
    <source>
        <dbReference type="Pfam" id="PF00583"/>
    </source>
</evidence>
<dbReference type="GO" id="GO:0031509">
    <property type="term" value="P:subtelomeric heterochromatin formation"/>
    <property type="evidence" value="ECO:0007669"/>
    <property type="project" value="InterPro"/>
</dbReference>
<name>A0A2G5DH58_AQUCA</name>
<evidence type="ECO:0000256" key="5">
    <source>
        <dbReference type="ARBA" id="ARBA00048017"/>
    </source>
</evidence>
<dbReference type="AlphaFoldDB" id="A0A2G5DH58"/>